<evidence type="ECO:0000259" key="1">
    <source>
        <dbReference type="Pfam" id="PF18765"/>
    </source>
</evidence>
<dbReference type="PANTHER" id="PTHR33933:SF1">
    <property type="entry name" value="PROTEIN ADENYLYLTRANSFERASE MNTA-RELATED"/>
    <property type="match status" value="1"/>
</dbReference>
<dbReference type="CDD" id="cd05403">
    <property type="entry name" value="NT_KNTase_like"/>
    <property type="match status" value="1"/>
</dbReference>
<dbReference type="InterPro" id="IPR043519">
    <property type="entry name" value="NT_sf"/>
</dbReference>
<feature type="domain" description="Polymerase beta nucleotidyltransferase" evidence="1">
    <location>
        <begin position="13"/>
        <end position="103"/>
    </location>
</feature>
<protein>
    <submittedName>
        <fullName evidence="2">Nucleotidyltransferase domain protein</fullName>
    </submittedName>
</protein>
<dbReference type="GO" id="GO:0016740">
    <property type="term" value="F:transferase activity"/>
    <property type="evidence" value="ECO:0007669"/>
    <property type="project" value="UniProtKB-KW"/>
</dbReference>
<dbReference type="AlphaFoldDB" id="A0A445MRZ5"/>
<gene>
    <name evidence="2" type="ORF">PITCH_A1260049</name>
</gene>
<dbReference type="SUPFAM" id="SSF81301">
    <property type="entry name" value="Nucleotidyltransferase"/>
    <property type="match status" value="1"/>
</dbReference>
<dbReference type="InterPro" id="IPR052548">
    <property type="entry name" value="Type_VII_TA_antitoxin"/>
</dbReference>
<dbReference type="Gene3D" id="3.30.460.10">
    <property type="entry name" value="Beta Polymerase, domain 2"/>
    <property type="match status" value="1"/>
</dbReference>
<reference evidence="2" key="1">
    <citation type="submission" date="2018-01" db="EMBL/GenBank/DDBJ databases">
        <authorList>
            <person name="Regsiter A."/>
            <person name="William W."/>
        </authorList>
    </citation>
    <scope>NUCLEOTIDE SEQUENCE</scope>
    <source>
        <strain evidence="2">TRIP AH-1</strain>
    </source>
</reference>
<sequence>MDKASAIKRVKQYAEIVRQNFDVKKIILYGSYARDAARKDSDIDVAVVLERVDDDFLLSEAKLFRLRREIDVRIEPVLLEESNDKSGFLEEILKTGEIIYSAEMERR</sequence>
<dbReference type="EMBL" id="OJIN01000031">
    <property type="protein sequence ID" value="SPD72226.1"/>
    <property type="molecule type" value="Genomic_DNA"/>
</dbReference>
<name>A0A445MRZ5_9BACT</name>
<keyword evidence="2" id="KW-0808">Transferase</keyword>
<dbReference type="InterPro" id="IPR041633">
    <property type="entry name" value="Polbeta"/>
</dbReference>
<evidence type="ECO:0000313" key="2">
    <source>
        <dbReference type="EMBL" id="SPD72226.1"/>
    </source>
</evidence>
<accession>A0A445MRZ5</accession>
<proteinExistence type="predicted"/>
<organism evidence="2">
    <name type="scientific">uncultured Desulfobacterium sp</name>
    <dbReference type="NCBI Taxonomy" id="201089"/>
    <lineage>
        <taxon>Bacteria</taxon>
        <taxon>Pseudomonadati</taxon>
        <taxon>Thermodesulfobacteriota</taxon>
        <taxon>Desulfobacteria</taxon>
        <taxon>Desulfobacterales</taxon>
        <taxon>Desulfobacteriaceae</taxon>
        <taxon>Desulfobacterium</taxon>
        <taxon>environmental samples</taxon>
    </lineage>
</organism>
<dbReference type="PANTHER" id="PTHR33933">
    <property type="entry name" value="NUCLEOTIDYLTRANSFERASE"/>
    <property type="match status" value="1"/>
</dbReference>
<dbReference type="Pfam" id="PF18765">
    <property type="entry name" value="Polbeta"/>
    <property type="match status" value="1"/>
</dbReference>